<dbReference type="InterPro" id="IPR028349">
    <property type="entry name" value="PafC-like"/>
</dbReference>
<evidence type="ECO:0000313" key="5">
    <source>
        <dbReference type="Proteomes" id="UP000680304"/>
    </source>
</evidence>
<dbReference type="Proteomes" id="UP000680304">
    <property type="component" value="Unassembled WGS sequence"/>
</dbReference>
<dbReference type="Pfam" id="PF13280">
    <property type="entry name" value="WYL"/>
    <property type="match status" value="1"/>
</dbReference>
<dbReference type="Pfam" id="PF25583">
    <property type="entry name" value="WCX"/>
    <property type="match status" value="1"/>
</dbReference>
<organism evidence="4 5">
    <name type="scientific">Paenibacillus cisolokensis</name>
    <dbReference type="NCBI Taxonomy" id="1658519"/>
    <lineage>
        <taxon>Bacteria</taxon>
        <taxon>Bacillati</taxon>
        <taxon>Bacillota</taxon>
        <taxon>Bacilli</taxon>
        <taxon>Bacillales</taxon>
        <taxon>Paenibacillaceae</taxon>
        <taxon>Paenibacillus</taxon>
    </lineage>
</organism>
<evidence type="ECO:0000259" key="3">
    <source>
        <dbReference type="PROSITE" id="PS51000"/>
    </source>
</evidence>
<gene>
    <name evidence="4" type="ORF">PACILC2_45790</name>
</gene>
<dbReference type="SUPFAM" id="SSF46785">
    <property type="entry name" value="Winged helix' DNA-binding domain"/>
    <property type="match status" value="1"/>
</dbReference>
<dbReference type="RefSeq" id="WP_213530560.1">
    <property type="nucleotide sequence ID" value="NZ_BOVJ01000161.1"/>
</dbReference>
<dbReference type="Pfam" id="PF08279">
    <property type="entry name" value="HTH_11"/>
    <property type="match status" value="1"/>
</dbReference>
<evidence type="ECO:0000256" key="1">
    <source>
        <dbReference type="ARBA" id="ARBA00023015"/>
    </source>
</evidence>
<sequence>MRADRLLTILLLLQNNGKLTSRELADKLEVSERTIFRDMEALSAAGIPVFAERGSGGGWRLSEGYRTHLTGMKSKEILSLLLTNPTGLLDDLGIRGDFETAFQKLLAAAPETVKRNTDFVLQRIHIDGAGWHQTGGESFDYLPIVQEAVWNERKLLIRYRREGNEPAERLVHPLGLVAKRNVWYMVAEVDGHLRTYRISRLLDARLLDETFERPDGFQLAQYWEQSMAEFKSSLPRYPATVILKEELLSRLSRERYVQIGATFPARDGWLEAELVFETLDSASEIVLSFGAQLKVKEPSELRDRVKAEARAIVELYDAADSGE</sequence>
<dbReference type="PIRSF" id="PIRSF016838">
    <property type="entry name" value="PafC"/>
    <property type="match status" value="1"/>
</dbReference>
<keyword evidence="5" id="KW-1185">Reference proteome</keyword>
<dbReference type="InterPro" id="IPR001034">
    <property type="entry name" value="DeoR_HTH"/>
</dbReference>
<dbReference type="InterPro" id="IPR036388">
    <property type="entry name" value="WH-like_DNA-bd_sf"/>
</dbReference>
<dbReference type="InterPro" id="IPR051534">
    <property type="entry name" value="CBASS_pafABC_assoc_protein"/>
</dbReference>
<dbReference type="InterPro" id="IPR057727">
    <property type="entry name" value="WCX_dom"/>
</dbReference>
<evidence type="ECO:0000256" key="2">
    <source>
        <dbReference type="ARBA" id="ARBA00023163"/>
    </source>
</evidence>
<name>A0ABQ4NCS5_9BACL</name>
<dbReference type="PROSITE" id="PS52050">
    <property type="entry name" value="WYL"/>
    <property type="match status" value="1"/>
</dbReference>
<dbReference type="InterPro" id="IPR036390">
    <property type="entry name" value="WH_DNA-bd_sf"/>
</dbReference>
<accession>A0ABQ4NCS5</accession>
<reference evidence="4 5" key="1">
    <citation type="submission" date="2021-04" db="EMBL/GenBank/DDBJ databases">
        <title>Draft genome sequence of Paenibacillus cisolokensis, LC2-13A.</title>
        <authorList>
            <person name="Uke A."/>
            <person name="Chhe C."/>
            <person name="Baramee S."/>
            <person name="Kosugi A."/>
        </authorList>
    </citation>
    <scope>NUCLEOTIDE SEQUENCE [LARGE SCALE GENOMIC DNA]</scope>
    <source>
        <strain evidence="4 5">LC2-13A</strain>
    </source>
</reference>
<keyword evidence="2" id="KW-0804">Transcription</keyword>
<dbReference type="Gene3D" id="1.10.10.10">
    <property type="entry name" value="Winged helix-like DNA-binding domain superfamily/Winged helix DNA-binding domain"/>
    <property type="match status" value="1"/>
</dbReference>
<proteinExistence type="predicted"/>
<dbReference type="EMBL" id="BOVJ01000161">
    <property type="protein sequence ID" value="GIQ66011.1"/>
    <property type="molecule type" value="Genomic_DNA"/>
</dbReference>
<protein>
    <submittedName>
        <fullName evidence="4">Transcriptional regulator</fullName>
    </submittedName>
</protein>
<dbReference type="PANTHER" id="PTHR34580:SF1">
    <property type="entry name" value="PROTEIN PAFC"/>
    <property type="match status" value="1"/>
</dbReference>
<comment type="caution">
    <text evidence="4">The sequence shown here is derived from an EMBL/GenBank/DDBJ whole genome shotgun (WGS) entry which is preliminary data.</text>
</comment>
<dbReference type="PANTHER" id="PTHR34580">
    <property type="match status" value="1"/>
</dbReference>
<keyword evidence="1" id="KW-0805">Transcription regulation</keyword>
<dbReference type="InterPro" id="IPR013196">
    <property type="entry name" value="HTH_11"/>
</dbReference>
<dbReference type="PROSITE" id="PS51000">
    <property type="entry name" value="HTH_DEOR_2"/>
    <property type="match status" value="1"/>
</dbReference>
<evidence type="ECO:0000313" key="4">
    <source>
        <dbReference type="EMBL" id="GIQ66011.1"/>
    </source>
</evidence>
<feature type="domain" description="HTH deoR-type" evidence="3">
    <location>
        <begin position="2"/>
        <end position="60"/>
    </location>
</feature>
<dbReference type="InterPro" id="IPR026881">
    <property type="entry name" value="WYL_dom"/>
</dbReference>
<dbReference type="SMART" id="SM00420">
    <property type="entry name" value="HTH_DEOR"/>
    <property type="match status" value="1"/>
</dbReference>